<protein>
    <recommendedName>
        <fullName evidence="4">DYW domain-containing protein</fullName>
    </recommendedName>
</protein>
<feature type="repeat" description="PPR" evidence="3">
    <location>
        <begin position="128"/>
        <end position="162"/>
    </location>
</feature>
<dbReference type="FunFam" id="1.25.40.10:FF:000690">
    <property type="entry name" value="Pentatricopeptide repeat-containing protein"/>
    <property type="match status" value="1"/>
</dbReference>
<dbReference type="PANTHER" id="PTHR47926">
    <property type="entry name" value="PENTATRICOPEPTIDE REPEAT-CONTAINING PROTEIN"/>
    <property type="match status" value="1"/>
</dbReference>
<dbReference type="Pfam" id="PF14432">
    <property type="entry name" value="DYW_deaminase"/>
    <property type="match status" value="1"/>
</dbReference>
<dbReference type="PANTHER" id="PTHR47926:SF452">
    <property type="entry name" value="PENTATRICOPEPTIDE REPEAT-CONTAINING PROTEIN"/>
    <property type="match status" value="1"/>
</dbReference>
<feature type="repeat" description="PPR" evidence="3">
    <location>
        <begin position="364"/>
        <end position="398"/>
    </location>
</feature>
<dbReference type="InterPro" id="IPR002885">
    <property type="entry name" value="PPR_rpt"/>
</dbReference>
<dbReference type="Pfam" id="PF01535">
    <property type="entry name" value="PPR"/>
    <property type="match status" value="2"/>
</dbReference>
<evidence type="ECO:0000256" key="3">
    <source>
        <dbReference type="PROSITE-ProRule" id="PRU00708"/>
    </source>
</evidence>
<dbReference type="EMBL" id="DUZY01000001">
    <property type="protein sequence ID" value="DAD21798.1"/>
    <property type="molecule type" value="Genomic_DNA"/>
</dbReference>
<dbReference type="InterPro" id="IPR046960">
    <property type="entry name" value="PPR_At4g14850-like_plant"/>
</dbReference>
<dbReference type="GO" id="GO:0003729">
    <property type="term" value="F:mRNA binding"/>
    <property type="evidence" value="ECO:0007669"/>
    <property type="project" value="UniProtKB-ARBA"/>
</dbReference>
<dbReference type="Proteomes" id="UP000607653">
    <property type="component" value="Unassembled WGS sequence"/>
</dbReference>
<evidence type="ECO:0000256" key="2">
    <source>
        <dbReference type="ARBA" id="ARBA00022737"/>
    </source>
</evidence>
<evidence type="ECO:0000313" key="6">
    <source>
        <dbReference type="Proteomes" id="UP000607653"/>
    </source>
</evidence>
<evidence type="ECO:0000313" key="5">
    <source>
        <dbReference type="EMBL" id="DAD21798.1"/>
    </source>
</evidence>
<dbReference type="GO" id="GO:0008270">
    <property type="term" value="F:zinc ion binding"/>
    <property type="evidence" value="ECO:0007669"/>
    <property type="project" value="InterPro"/>
</dbReference>
<reference evidence="5 6" key="1">
    <citation type="journal article" date="2020" name="Mol. Biol. Evol.">
        <title>Distinct Expression and Methylation Patterns for Genes with Different Fates following a Single Whole-Genome Duplication in Flowering Plants.</title>
        <authorList>
            <person name="Shi T."/>
            <person name="Rahmani R.S."/>
            <person name="Gugger P.F."/>
            <person name="Wang M."/>
            <person name="Li H."/>
            <person name="Zhang Y."/>
            <person name="Li Z."/>
            <person name="Wang Q."/>
            <person name="Van de Peer Y."/>
            <person name="Marchal K."/>
            <person name="Chen J."/>
        </authorList>
    </citation>
    <scope>NUCLEOTIDE SEQUENCE [LARGE SCALE GENOMIC DNA]</scope>
    <source>
        <tissue evidence="5">Leaf</tissue>
    </source>
</reference>
<proteinExistence type="inferred from homology"/>
<dbReference type="InterPro" id="IPR032867">
    <property type="entry name" value="DYW_dom"/>
</dbReference>
<keyword evidence="6" id="KW-1185">Reference proteome</keyword>
<feature type="repeat" description="PPR" evidence="3">
    <location>
        <begin position="267"/>
        <end position="297"/>
    </location>
</feature>
<dbReference type="FunFam" id="1.25.40.10:FF:000470">
    <property type="entry name" value="Pentatricopeptide repeat-containing protein At5g66520"/>
    <property type="match status" value="1"/>
</dbReference>
<dbReference type="FunFam" id="1.25.40.10:FF:000333">
    <property type="entry name" value="Pentatricopeptide repeat-containing protein"/>
    <property type="match status" value="1"/>
</dbReference>
<feature type="repeat" description="PPR" evidence="3">
    <location>
        <begin position="399"/>
        <end position="433"/>
    </location>
</feature>
<dbReference type="InterPro" id="IPR011990">
    <property type="entry name" value="TPR-like_helical_dom_sf"/>
</dbReference>
<sequence>MCLVSNSLLINATWVQPSSFSSSLPSSSSSIFLEIKTCKTLKDLKQLHALKIKTGRIRDSLVAAEILQFCALSDYRDLEYARSVFYQMEEPNCFSWNTIIRVFSNSNDPLQAILIFNDMLHDELVEPNRFTFPSVLKACAQIARLEEGKQVHGQVVKRGLDSDEFVLSNLVRMYVLCGIMKDAHQLFSKTIEYGEALEDSTTNHKLLRVNELSVGMDNSHKKVTSKRRRDGNIVLWNVMIDGYIRLGDFEAARQLFDEMPQRSVVSWNGMIAGYAQNGFFKEAIGIFREMQMVDVRPNYVTLVSVLPAISRLGALELGKWVHVYAEKNRIEVDDVLGSALVDMYSKCGSIEKALQVFERFPKRNVVTWNAIIGGLAMHGRAMDALDHFSKMEQSGVTPSDVTYIGVLSACSHAGLVDEGKSYFRQMVRVGLRPRIEHYGCMVDLLGRAGLLEEAEEIILNMPIEPDDVIWKALLGACKMHGNVEIAKRVAKYLMEMVPHDSGSYVALSNMYASLGNWEAVAQVRLMMKELDIRKDPGCSWIELDGIIHQFLVEDDTHTKAREIHLMLEEMADRLRLAGYTPDTTQVLLNVDEEERESALSYHSEKIAIAFGLISTSPGTTLRIVKNLRICGDCHSSIKLISKIYNRRVVVRDRNRFHHFENGLCSCMDFW</sequence>
<dbReference type="GO" id="GO:0009451">
    <property type="term" value="P:RNA modification"/>
    <property type="evidence" value="ECO:0007669"/>
    <property type="project" value="InterPro"/>
</dbReference>
<dbReference type="PROSITE" id="PS51375">
    <property type="entry name" value="PPR"/>
    <property type="match status" value="5"/>
</dbReference>
<dbReference type="Gene3D" id="1.25.40.10">
    <property type="entry name" value="Tetratricopeptide repeat domain"/>
    <property type="match status" value="3"/>
</dbReference>
<dbReference type="NCBIfam" id="TIGR00756">
    <property type="entry name" value="PPR"/>
    <property type="match status" value="5"/>
</dbReference>
<comment type="similarity">
    <text evidence="1">Belongs to the PPR family. PCMP-H subfamily.</text>
</comment>
<feature type="domain" description="DYW" evidence="4">
    <location>
        <begin position="578"/>
        <end position="670"/>
    </location>
</feature>
<evidence type="ECO:0000256" key="1">
    <source>
        <dbReference type="ARBA" id="ARBA00006643"/>
    </source>
</evidence>
<name>A0A822XWN2_NELNU</name>
<keyword evidence="2" id="KW-0677">Repeat</keyword>
<evidence type="ECO:0000259" key="4">
    <source>
        <dbReference type="Pfam" id="PF14432"/>
    </source>
</evidence>
<dbReference type="AlphaFoldDB" id="A0A822XWN2"/>
<dbReference type="InterPro" id="IPR046848">
    <property type="entry name" value="E_motif"/>
</dbReference>
<feature type="repeat" description="PPR" evidence="3">
    <location>
        <begin position="232"/>
        <end position="266"/>
    </location>
</feature>
<dbReference type="Pfam" id="PF13041">
    <property type="entry name" value="PPR_2"/>
    <property type="match status" value="3"/>
</dbReference>
<comment type="caution">
    <text evidence="5">The sequence shown here is derived from an EMBL/GenBank/DDBJ whole genome shotgun (WGS) entry which is preliminary data.</text>
</comment>
<dbReference type="Pfam" id="PF20431">
    <property type="entry name" value="E_motif"/>
    <property type="match status" value="1"/>
</dbReference>
<organism evidence="5 6">
    <name type="scientific">Nelumbo nucifera</name>
    <name type="common">Sacred lotus</name>
    <dbReference type="NCBI Taxonomy" id="4432"/>
    <lineage>
        <taxon>Eukaryota</taxon>
        <taxon>Viridiplantae</taxon>
        <taxon>Streptophyta</taxon>
        <taxon>Embryophyta</taxon>
        <taxon>Tracheophyta</taxon>
        <taxon>Spermatophyta</taxon>
        <taxon>Magnoliopsida</taxon>
        <taxon>Proteales</taxon>
        <taxon>Nelumbonaceae</taxon>
        <taxon>Nelumbo</taxon>
    </lineage>
</organism>
<gene>
    <name evidence="5" type="ORF">HUJ06_023261</name>
</gene>
<accession>A0A822XWN2</accession>